<comment type="caution">
    <text evidence="7">The sequence shown here is derived from an EMBL/GenBank/DDBJ whole genome shotgun (WGS) entry which is preliminary data.</text>
</comment>
<protein>
    <recommendedName>
        <fullName evidence="5">Thiamine diphosphokinase</fullName>
        <ecNumber evidence="5">2.7.6.2</ecNumber>
    </recommendedName>
</protein>
<feature type="domain" description="Thiamin pyrophosphokinase thiamin-binding" evidence="6">
    <location>
        <begin position="131"/>
        <end position="203"/>
    </location>
</feature>
<dbReference type="GO" id="GO:0004788">
    <property type="term" value="F:thiamine diphosphokinase activity"/>
    <property type="evidence" value="ECO:0007669"/>
    <property type="project" value="UniProtKB-EC"/>
</dbReference>
<organism evidence="7 8">
    <name type="scientific">Candidatus Cetobacterium colombiensis</name>
    <dbReference type="NCBI Taxonomy" id="3073100"/>
    <lineage>
        <taxon>Bacteria</taxon>
        <taxon>Fusobacteriati</taxon>
        <taxon>Fusobacteriota</taxon>
        <taxon>Fusobacteriia</taxon>
        <taxon>Fusobacteriales</taxon>
        <taxon>Fusobacteriaceae</taxon>
        <taxon>Cetobacterium</taxon>
    </lineage>
</organism>
<evidence type="ECO:0000256" key="1">
    <source>
        <dbReference type="ARBA" id="ARBA00022679"/>
    </source>
</evidence>
<dbReference type="Gene3D" id="3.40.50.10240">
    <property type="entry name" value="Thiamin pyrophosphokinase, catalytic domain"/>
    <property type="match status" value="1"/>
</dbReference>
<keyword evidence="4" id="KW-0067">ATP-binding</keyword>
<evidence type="ECO:0000313" key="7">
    <source>
        <dbReference type="EMBL" id="MDX8335492.1"/>
    </source>
</evidence>
<keyword evidence="8" id="KW-1185">Reference proteome</keyword>
<dbReference type="SMART" id="SM00983">
    <property type="entry name" value="TPK_B1_binding"/>
    <property type="match status" value="1"/>
</dbReference>
<dbReference type="InterPro" id="IPR036371">
    <property type="entry name" value="TPK_B1-bd_sf"/>
</dbReference>
<proteinExistence type="predicted"/>
<dbReference type="Pfam" id="PF04265">
    <property type="entry name" value="TPK_B1_binding"/>
    <property type="match status" value="1"/>
</dbReference>
<dbReference type="PANTHER" id="PTHR41299">
    <property type="entry name" value="THIAMINE PYROPHOSPHOKINASE"/>
    <property type="match status" value="1"/>
</dbReference>
<dbReference type="CDD" id="cd07995">
    <property type="entry name" value="TPK"/>
    <property type="match status" value="1"/>
</dbReference>
<sequence>MTKAFIFLNGDFPKCEKFYENLKIDNNHLYCADGGAKKALELNYTPKEVWGDFDSLDDFYINLLKEKNIFIKTFNKNKDFTDGELLISYVSSLNYDEIYVIGGFGGRIDHTLTNINLIFKYKNLIFMDNLEKLFLVKSNFTIKNEINKRISFISFSDSVDNLTLKGFLYPLNNHTLNRGDSTCLSNIIVENEASIKFSKGKLIGVLSLI</sequence>
<evidence type="ECO:0000256" key="4">
    <source>
        <dbReference type="ARBA" id="ARBA00022840"/>
    </source>
</evidence>
<dbReference type="EC" id="2.7.6.2" evidence="5"/>
<evidence type="ECO:0000313" key="8">
    <source>
        <dbReference type="Proteomes" id="UP001279681"/>
    </source>
</evidence>
<reference evidence="8" key="1">
    <citation type="submission" date="2023-07" db="EMBL/GenBank/DDBJ databases">
        <authorList>
            <person name="Colorado M.A."/>
            <person name="Villamil L.M."/>
            <person name="Melo J.F."/>
            <person name="Rodriguez J.A."/>
            <person name="Ruiz R.Y."/>
        </authorList>
    </citation>
    <scope>NUCLEOTIDE SEQUENCE [LARGE SCALE GENOMIC DNA]</scope>
    <source>
        <strain evidence="8">C33</strain>
    </source>
</reference>
<name>A0ABU4W7I6_9FUSO</name>
<dbReference type="PANTHER" id="PTHR41299:SF1">
    <property type="entry name" value="THIAMINE PYROPHOSPHOKINASE"/>
    <property type="match status" value="1"/>
</dbReference>
<dbReference type="NCBIfam" id="TIGR01378">
    <property type="entry name" value="thi_PPkinase"/>
    <property type="match status" value="1"/>
</dbReference>
<evidence type="ECO:0000256" key="3">
    <source>
        <dbReference type="ARBA" id="ARBA00022777"/>
    </source>
</evidence>
<keyword evidence="3" id="KW-0418">Kinase</keyword>
<dbReference type="Proteomes" id="UP001279681">
    <property type="component" value="Unassembled WGS sequence"/>
</dbReference>
<dbReference type="EMBL" id="JAVIKH010000002">
    <property type="protein sequence ID" value="MDX8335492.1"/>
    <property type="molecule type" value="Genomic_DNA"/>
</dbReference>
<evidence type="ECO:0000256" key="5">
    <source>
        <dbReference type="NCBIfam" id="TIGR01378"/>
    </source>
</evidence>
<gene>
    <name evidence="7" type="ORF">RFV38_03090</name>
</gene>
<evidence type="ECO:0000259" key="6">
    <source>
        <dbReference type="SMART" id="SM00983"/>
    </source>
</evidence>
<evidence type="ECO:0000256" key="2">
    <source>
        <dbReference type="ARBA" id="ARBA00022741"/>
    </source>
</evidence>
<keyword evidence="1 7" id="KW-0808">Transferase</keyword>
<dbReference type="InterPro" id="IPR007371">
    <property type="entry name" value="TPK_catalytic"/>
</dbReference>
<dbReference type="Pfam" id="PF04263">
    <property type="entry name" value="TPK_catalytic"/>
    <property type="match status" value="1"/>
</dbReference>
<dbReference type="InterPro" id="IPR006282">
    <property type="entry name" value="Thi_PPkinase"/>
</dbReference>
<dbReference type="SUPFAM" id="SSF63999">
    <property type="entry name" value="Thiamin pyrophosphokinase, catalytic domain"/>
    <property type="match status" value="1"/>
</dbReference>
<dbReference type="InterPro" id="IPR053149">
    <property type="entry name" value="TPK"/>
</dbReference>
<dbReference type="InterPro" id="IPR007373">
    <property type="entry name" value="Thiamin_PyroPKinase_B1-bd"/>
</dbReference>
<accession>A0ABU4W7I6</accession>
<keyword evidence="2" id="KW-0547">Nucleotide-binding</keyword>
<dbReference type="InterPro" id="IPR036759">
    <property type="entry name" value="TPK_catalytic_sf"/>
</dbReference>
<dbReference type="SUPFAM" id="SSF63862">
    <property type="entry name" value="Thiamin pyrophosphokinase, substrate-binding domain"/>
    <property type="match status" value="1"/>
</dbReference>